<dbReference type="WBParaSite" id="HPLM_0000575701-mRNA-1">
    <property type="protein sequence ID" value="HPLM_0000575701-mRNA-1"/>
    <property type="gene ID" value="HPLM_0000575701"/>
</dbReference>
<evidence type="ECO:0000256" key="1">
    <source>
        <dbReference type="SAM" id="MobiDB-lite"/>
    </source>
</evidence>
<feature type="domain" description="CEP76/DRC7 peptidase-like" evidence="2">
    <location>
        <begin position="119"/>
        <end position="236"/>
    </location>
</feature>
<feature type="region of interest" description="Disordered" evidence="1">
    <location>
        <begin position="333"/>
        <end position="375"/>
    </location>
</feature>
<evidence type="ECO:0000313" key="3">
    <source>
        <dbReference type="EMBL" id="VDO26963.1"/>
    </source>
</evidence>
<dbReference type="GO" id="GO:1905515">
    <property type="term" value="P:non-motile cilium assembly"/>
    <property type="evidence" value="ECO:0007669"/>
    <property type="project" value="TreeGrafter"/>
</dbReference>
<name>A0A0N4W6Q6_HAEPC</name>
<dbReference type="STRING" id="6290.A0A0N4W6Q6"/>
<evidence type="ECO:0000259" key="2">
    <source>
        <dbReference type="Pfam" id="PF24656"/>
    </source>
</evidence>
<dbReference type="PANTHER" id="PTHR20837">
    <property type="entry name" value="CENTROSOMAL PROTEIN-RELATED"/>
    <property type="match status" value="1"/>
</dbReference>
<dbReference type="InterPro" id="IPR052434">
    <property type="entry name" value="Tectonic-like_complex_comp"/>
</dbReference>
<proteinExistence type="predicted"/>
<evidence type="ECO:0000313" key="4">
    <source>
        <dbReference type="Proteomes" id="UP000268014"/>
    </source>
</evidence>
<keyword evidence="4" id="KW-1185">Reference proteome</keyword>
<organism evidence="5">
    <name type="scientific">Haemonchus placei</name>
    <name type="common">Barber's pole worm</name>
    <dbReference type="NCBI Taxonomy" id="6290"/>
    <lineage>
        <taxon>Eukaryota</taxon>
        <taxon>Metazoa</taxon>
        <taxon>Ecdysozoa</taxon>
        <taxon>Nematoda</taxon>
        <taxon>Chromadorea</taxon>
        <taxon>Rhabditida</taxon>
        <taxon>Rhabditina</taxon>
        <taxon>Rhabditomorpha</taxon>
        <taxon>Strongyloidea</taxon>
        <taxon>Trichostrongylidae</taxon>
        <taxon>Haemonchus</taxon>
    </lineage>
</organism>
<dbReference type="GO" id="GO:1904491">
    <property type="term" value="P:protein localization to ciliary transition zone"/>
    <property type="evidence" value="ECO:0007669"/>
    <property type="project" value="TreeGrafter"/>
</dbReference>
<sequence length="375" mass="41316">MPDRPSYVKVLIAFDPPMVPPRITAPRRAGSVESEKVLSQCNAWAKACSAMYESRRYTALVTDINGKAILACRFLGPVNPPSSVPHPSSSPMHTIEVAARLVSMVPFVVDPVLFPGAVDLWTTTEKFLSLGCGDEEEHATLLCCWLLSFGIPCCLVLGFALPEGAQAAYVFVNLSDGIYFVNPCDGSIYSSTDAMCPLTSVGTIITPKNLYGNIQSSAHPSQLQFDLSKSSDWRPLFDREMDEIQTIQSPSIPYSQVSEDALIELRSSIEREIKLRFDEARQYGIPQWNLMASRLLREILQENQRSVDDRLARLRESYAVTLCTVTIPYRNIKHLNSDGGDDDGDRGDGHDGDDEIDHGTNHGGDGGGVHDDDYL</sequence>
<feature type="compositionally biased region" description="Acidic residues" evidence="1">
    <location>
        <begin position="339"/>
        <end position="356"/>
    </location>
</feature>
<accession>A0A0N4W6Q6</accession>
<dbReference type="EMBL" id="UZAF01016384">
    <property type="protein sequence ID" value="VDO26963.1"/>
    <property type="molecule type" value="Genomic_DNA"/>
</dbReference>
<reference evidence="5" key="1">
    <citation type="submission" date="2017-02" db="UniProtKB">
        <authorList>
            <consortium name="WormBaseParasite"/>
        </authorList>
    </citation>
    <scope>IDENTIFICATION</scope>
</reference>
<gene>
    <name evidence="3" type="ORF">HPLM_LOCUS5749</name>
</gene>
<evidence type="ECO:0000313" key="5">
    <source>
        <dbReference type="WBParaSite" id="HPLM_0000575701-mRNA-1"/>
    </source>
</evidence>
<reference evidence="3 4" key="2">
    <citation type="submission" date="2018-11" db="EMBL/GenBank/DDBJ databases">
        <authorList>
            <consortium name="Pathogen Informatics"/>
        </authorList>
    </citation>
    <scope>NUCLEOTIDE SEQUENCE [LARGE SCALE GENOMIC DNA]</scope>
    <source>
        <strain evidence="3 4">MHpl1</strain>
    </source>
</reference>
<protein>
    <submittedName>
        <fullName evidence="5">Protein MAIN-LIKE 1-like</fullName>
    </submittedName>
</protein>
<dbReference type="PANTHER" id="PTHR20837:SF0">
    <property type="entry name" value="COILED-COIL AND C2 DOMAIN-CONTAINING PROTEIN 2A"/>
    <property type="match status" value="1"/>
</dbReference>
<dbReference type="Proteomes" id="UP000268014">
    <property type="component" value="Unassembled WGS sequence"/>
</dbReference>
<dbReference type="Pfam" id="PF24656">
    <property type="entry name" value="CEPT76_peptidase"/>
    <property type="match status" value="1"/>
</dbReference>
<dbReference type="Gene3D" id="3.10.620.30">
    <property type="match status" value="1"/>
</dbReference>
<dbReference type="InterPro" id="IPR056290">
    <property type="entry name" value="CEPT76/DRC7_peptidase-like_dom"/>
</dbReference>
<dbReference type="OrthoDB" id="2162143at2759"/>
<dbReference type="GO" id="GO:0035869">
    <property type="term" value="C:ciliary transition zone"/>
    <property type="evidence" value="ECO:0007669"/>
    <property type="project" value="TreeGrafter"/>
</dbReference>
<dbReference type="AlphaFoldDB" id="A0A0N4W6Q6"/>